<name>A0A978VQ57_ZIZJJ</name>
<comment type="caution">
    <text evidence="1">The sequence shown here is derived from an EMBL/GenBank/DDBJ whole genome shotgun (WGS) entry which is preliminary data.</text>
</comment>
<sequence>MMMMEEEEEECRRRRIRTHRPEMFRRGWSAWRCFEEDGSARTERSRDSQRCFKECLLGQKRNRGGHSAKTADEIVGPIQVRSKTWRSLISDPTFIRTHLSRMKECHISLGTASRMVLSGFASQEEW</sequence>
<protein>
    <submittedName>
        <fullName evidence="1">Uncharacterized protein</fullName>
    </submittedName>
</protein>
<evidence type="ECO:0000313" key="1">
    <source>
        <dbReference type="EMBL" id="KAH7537682.1"/>
    </source>
</evidence>
<evidence type="ECO:0000313" key="2">
    <source>
        <dbReference type="Proteomes" id="UP000813462"/>
    </source>
</evidence>
<dbReference type="AlphaFoldDB" id="A0A978VQ57"/>
<dbReference type="Proteomes" id="UP000813462">
    <property type="component" value="Unassembled WGS sequence"/>
</dbReference>
<accession>A0A978VQ57</accession>
<organism evidence="1 2">
    <name type="scientific">Ziziphus jujuba var. spinosa</name>
    <dbReference type="NCBI Taxonomy" id="714518"/>
    <lineage>
        <taxon>Eukaryota</taxon>
        <taxon>Viridiplantae</taxon>
        <taxon>Streptophyta</taxon>
        <taxon>Embryophyta</taxon>
        <taxon>Tracheophyta</taxon>
        <taxon>Spermatophyta</taxon>
        <taxon>Magnoliopsida</taxon>
        <taxon>eudicotyledons</taxon>
        <taxon>Gunneridae</taxon>
        <taxon>Pentapetalae</taxon>
        <taxon>rosids</taxon>
        <taxon>fabids</taxon>
        <taxon>Rosales</taxon>
        <taxon>Rhamnaceae</taxon>
        <taxon>Paliureae</taxon>
        <taxon>Ziziphus</taxon>
    </lineage>
</organism>
<proteinExistence type="predicted"/>
<dbReference type="EMBL" id="JAEACU010000003">
    <property type="protein sequence ID" value="KAH7537682.1"/>
    <property type="molecule type" value="Genomic_DNA"/>
</dbReference>
<reference evidence="1" key="1">
    <citation type="journal article" date="2021" name="Front. Plant Sci.">
        <title>Chromosome-Scale Genome Assembly for Chinese Sour Jujube and Insights Into Its Genome Evolution and Domestication Signature.</title>
        <authorList>
            <person name="Shen L.-Y."/>
            <person name="Luo H."/>
            <person name="Wang X.-L."/>
            <person name="Wang X.-M."/>
            <person name="Qiu X.-J."/>
            <person name="Liu H."/>
            <person name="Zhou S.-S."/>
            <person name="Jia K.-H."/>
            <person name="Nie S."/>
            <person name="Bao Y.-T."/>
            <person name="Zhang R.-G."/>
            <person name="Yun Q.-Z."/>
            <person name="Chai Y.-H."/>
            <person name="Lu J.-Y."/>
            <person name="Li Y."/>
            <person name="Zhao S.-W."/>
            <person name="Mao J.-F."/>
            <person name="Jia S.-G."/>
            <person name="Mao Y.-M."/>
        </authorList>
    </citation>
    <scope>NUCLEOTIDE SEQUENCE</scope>
    <source>
        <strain evidence="1">AT0</strain>
        <tissue evidence="1">Leaf</tissue>
    </source>
</reference>
<gene>
    <name evidence="1" type="ORF">FEM48_Zijuj03G0118800</name>
</gene>